<evidence type="ECO:0000313" key="11">
    <source>
        <dbReference type="EMBL" id="MBT1589474.1"/>
    </source>
</evidence>
<dbReference type="GO" id="GO:0016301">
    <property type="term" value="F:kinase activity"/>
    <property type="evidence" value="ECO:0007669"/>
    <property type="project" value="UniProtKB-KW"/>
</dbReference>
<dbReference type="InterPro" id="IPR036662">
    <property type="entry name" value="PTS_EIIA_man-typ_sf"/>
</dbReference>
<comment type="subunit">
    <text evidence="7">Homodimer. The dihydroxyacetone kinase complex is composed of a homodimer of DhaM, a homodimer of DhaK and the subunit DhaL.</text>
</comment>
<evidence type="ECO:0000256" key="6">
    <source>
        <dbReference type="ARBA" id="ARBA00022679"/>
    </source>
</evidence>
<dbReference type="Pfam" id="PF00381">
    <property type="entry name" value="PTS-HPr"/>
    <property type="match status" value="1"/>
</dbReference>
<evidence type="ECO:0000259" key="10">
    <source>
        <dbReference type="PROSITE" id="PS51350"/>
    </source>
</evidence>
<dbReference type="InterPro" id="IPR001020">
    <property type="entry name" value="PTS_HPr_His_P_site"/>
</dbReference>
<dbReference type="PRINTS" id="PR00107">
    <property type="entry name" value="PHOSPHOCPHPR"/>
</dbReference>
<comment type="function">
    <text evidence="3">General (non sugar-specific) component of the phosphoenolpyruvate-dependent sugar phosphotransferase system (sugar PTS). This major carbohydrate active-transport system catalyzes the phosphorylation of incoming sugar substrates concomitantly with their translocation across the cell membrane. The phosphoryl group from phosphoenolpyruvate (PEP) is transferred to the phosphoryl carrier protein HPr by enzyme I. Phospho-HPr then transfers it to the PTS EIIA domain.</text>
</comment>
<dbReference type="Gene3D" id="3.40.50.510">
    <property type="entry name" value="Phosphotransferase system, mannose-type IIA component"/>
    <property type="match status" value="1"/>
</dbReference>
<dbReference type="NCBIfam" id="TIGR01003">
    <property type="entry name" value="PTS_HPr_family"/>
    <property type="match status" value="1"/>
</dbReference>
<dbReference type="PROSITE" id="PS51096">
    <property type="entry name" value="PTS_EIIA_TYPE_4"/>
    <property type="match status" value="1"/>
</dbReference>
<evidence type="ECO:0000256" key="7">
    <source>
        <dbReference type="ARBA" id="ARBA00046577"/>
    </source>
</evidence>
<feature type="domain" description="HPr" evidence="10">
    <location>
        <begin position="173"/>
        <end position="255"/>
    </location>
</feature>
<dbReference type="InterPro" id="IPR012844">
    <property type="entry name" value="DhaM_N"/>
</dbReference>
<keyword evidence="12" id="KW-1185">Reference proteome</keyword>
<comment type="catalytic activity">
    <reaction evidence="1">
        <text>dihydroxyacetone + phosphoenolpyruvate = dihydroxyacetone phosphate + pyruvate</text>
        <dbReference type="Rhea" id="RHEA:18381"/>
        <dbReference type="ChEBI" id="CHEBI:15361"/>
        <dbReference type="ChEBI" id="CHEBI:16016"/>
        <dbReference type="ChEBI" id="CHEBI:57642"/>
        <dbReference type="ChEBI" id="CHEBI:58702"/>
        <dbReference type="EC" id="2.7.1.121"/>
    </reaction>
</comment>
<feature type="region of interest" description="Disordered" evidence="8">
    <location>
        <begin position="130"/>
        <end position="165"/>
    </location>
</feature>
<accession>A0ABS5VJ17</accession>
<dbReference type="SUPFAM" id="SSF55594">
    <property type="entry name" value="HPr-like"/>
    <property type="match status" value="1"/>
</dbReference>
<dbReference type="Proteomes" id="UP001519641">
    <property type="component" value="Unassembled WGS sequence"/>
</dbReference>
<dbReference type="EMBL" id="JAHEWS010000037">
    <property type="protein sequence ID" value="MBT1589474.1"/>
    <property type="molecule type" value="Genomic_DNA"/>
</dbReference>
<organism evidence="11 12">
    <name type="scientific">Curtobacterium aurantiacum</name>
    <dbReference type="NCBI Taxonomy" id="3236919"/>
    <lineage>
        <taxon>Bacteria</taxon>
        <taxon>Bacillati</taxon>
        <taxon>Actinomycetota</taxon>
        <taxon>Actinomycetes</taxon>
        <taxon>Micrococcales</taxon>
        <taxon>Microbacteriaceae</taxon>
        <taxon>Curtobacterium</taxon>
    </lineage>
</organism>
<evidence type="ECO:0000256" key="5">
    <source>
        <dbReference type="ARBA" id="ARBA00020422"/>
    </source>
</evidence>
<evidence type="ECO:0000259" key="9">
    <source>
        <dbReference type="PROSITE" id="PS51096"/>
    </source>
</evidence>
<evidence type="ECO:0000256" key="2">
    <source>
        <dbReference type="ARBA" id="ARBA00002788"/>
    </source>
</evidence>
<evidence type="ECO:0000256" key="3">
    <source>
        <dbReference type="ARBA" id="ARBA00003681"/>
    </source>
</evidence>
<sequence>MTVGILVVSHSAAIATGTVELARQMAADVPLVAAGGTDDGGIGTSFEAITAGIEELADSDAVVVLCDLGSAYLTTDTALDFLDDDVRARVHVSQAPLVEGTVAAAVAAQTGGDADTVLAAAASAAGSEADASSASSASGASGASGAGASGDEPGGPVPVDGAAPVDEVAGSDRVSASVELVNETGLHARPAAEFVKTAAKYDASVHVNGVDAKSLLAIMALALPKGATVSIDATGQDAQAAVDALVELVRSGFGE</sequence>
<feature type="domain" description="PTS EIIA type-4" evidence="9">
    <location>
        <begin position="2"/>
        <end position="130"/>
    </location>
</feature>
<evidence type="ECO:0000256" key="8">
    <source>
        <dbReference type="SAM" id="MobiDB-lite"/>
    </source>
</evidence>
<proteinExistence type="predicted"/>
<dbReference type="RefSeq" id="WP_214545509.1">
    <property type="nucleotide sequence ID" value="NZ_JAHEWS010000037.1"/>
</dbReference>
<dbReference type="EC" id="2.7.1.121" evidence="4"/>
<keyword evidence="11" id="KW-0418">Kinase</keyword>
<dbReference type="InterPro" id="IPR039643">
    <property type="entry name" value="DhaM"/>
</dbReference>
<name>A0ABS5VJ17_9MICO</name>
<dbReference type="Pfam" id="PF03610">
    <property type="entry name" value="EIIA-man"/>
    <property type="match status" value="1"/>
</dbReference>
<protein>
    <recommendedName>
        <fullName evidence="5">Phosphocarrier protein HPr</fullName>
        <ecNumber evidence="4">2.7.1.121</ecNumber>
    </recommendedName>
</protein>
<gene>
    <name evidence="11" type="primary">dhaM</name>
    <name evidence="11" type="ORF">KK097_16795</name>
</gene>
<dbReference type="InterPro" id="IPR000032">
    <property type="entry name" value="HPr-like"/>
</dbReference>
<evidence type="ECO:0000256" key="1">
    <source>
        <dbReference type="ARBA" id="ARBA00001113"/>
    </source>
</evidence>
<comment type="function">
    <text evidence="2">Component of the dihydroxyacetone kinase complex, which is responsible for the phosphoenolpyruvate (PEP)-dependent phosphorylation of dihydroxyacetone. DhaM serves as the phosphoryl donor. Is phosphorylated by phosphoenolpyruvate in an EI- and HPr-dependent reaction, and a phosphorelay system on histidine residues finally leads to phosphoryl transfer to DhaL and dihydroxyacetone.</text>
</comment>
<evidence type="ECO:0000256" key="4">
    <source>
        <dbReference type="ARBA" id="ARBA00012095"/>
    </source>
</evidence>
<evidence type="ECO:0000313" key="12">
    <source>
        <dbReference type="Proteomes" id="UP001519641"/>
    </source>
</evidence>
<keyword evidence="6" id="KW-0808">Transferase</keyword>
<dbReference type="Gene3D" id="3.30.1340.10">
    <property type="entry name" value="HPr-like"/>
    <property type="match status" value="1"/>
</dbReference>
<dbReference type="PROSITE" id="PS51350">
    <property type="entry name" value="PTS_HPR_DOM"/>
    <property type="match status" value="1"/>
</dbReference>
<dbReference type="NCBIfam" id="TIGR02364">
    <property type="entry name" value="dha_pts"/>
    <property type="match status" value="1"/>
</dbReference>
<dbReference type="PROSITE" id="PS00369">
    <property type="entry name" value="PTS_HPR_HIS"/>
    <property type="match status" value="1"/>
</dbReference>
<dbReference type="CDD" id="cd00367">
    <property type="entry name" value="PTS-HPr_like"/>
    <property type="match status" value="1"/>
</dbReference>
<dbReference type="InterPro" id="IPR004701">
    <property type="entry name" value="PTS_EIIA_man-typ"/>
</dbReference>
<dbReference type="PANTHER" id="PTHR38594">
    <property type="entry name" value="PEP-DEPENDENT DIHYDROXYACETONE KINASE, PHOSPHORYL DONOR SUBUNIT DHAM"/>
    <property type="match status" value="1"/>
</dbReference>
<dbReference type="PANTHER" id="PTHR38594:SF1">
    <property type="entry name" value="PEP-DEPENDENT DIHYDROXYACETONE KINASE, PHOSPHORYL DONOR SUBUNIT DHAM"/>
    <property type="match status" value="1"/>
</dbReference>
<feature type="compositionally biased region" description="Low complexity" evidence="8">
    <location>
        <begin position="130"/>
        <end position="141"/>
    </location>
</feature>
<dbReference type="SUPFAM" id="SSF53062">
    <property type="entry name" value="PTS system fructose IIA component-like"/>
    <property type="match status" value="1"/>
</dbReference>
<dbReference type="InterPro" id="IPR035895">
    <property type="entry name" value="HPr-like_sf"/>
</dbReference>
<reference evidence="11 12" key="1">
    <citation type="submission" date="2021-05" db="EMBL/GenBank/DDBJ databases">
        <title>Whole genome sequence of Curtobacterium flaccumfaciens pv. flaccumfaciens strain CFBP 8819.</title>
        <authorList>
            <person name="Osdaghi E."/>
            <person name="Taghouti G."/>
            <person name="Portier P."/>
            <person name="Fazliarab A."/>
            <person name="Taghavi S.M."/>
            <person name="Briand M."/>
            <person name="Le-Saux M."/>
            <person name="Jacques M.-A."/>
        </authorList>
    </citation>
    <scope>NUCLEOTIDE SEQUENCE [LARGE SCALE GENOMIC DNA]</scope>
    <source>
        <strain evidence="11 12">CFBP 8819</strain>
    </source>
</reference>
<comment type="caution">
    <text evidence="11">The sequence shown here is derived from an EMBL/GenBank/DDBJ whole genome shotgun (WGS) entry which is preliminary data.</text>
</comment>